<dbReference type="SUPFAM" id="SSF81606">
    <property type="entry name" value="PP2C-like"/>
    <property type="match status" value="1"/>
</dbReference>
<keyword evidence="1" id="KW-0175">Coiled coil</keyword>
<dbReference type="SMART" id="SM00331">
    <property type="entry name" value="PP2C_SIG"/>
    <property type="match status" value="1"/>
</dbReference>
<dbReference type="InterPro" id="IPR036457">
    <property type="entry name" value="PPM-type-like_dom_sf"/>
</dbReference>
<gene>
    <name evidence="3" type="ORF">MNBD_GAMMA12-633</name>
</gene>
<evidence type="ECO:0000256" key="1">
    <source>
        <dbReference type="SAM" id="Coils"/>
    </source>
</evidence>
<evidence type="ECO:0000313" key="3">
    <source>
        <dbReference type="EMBL" id="VAW75854.1"/>
    </source>
</evidence>
<dbReference type="Gene3D" id="3.60.40.10">
    <property type="entry name" value="PPM-type phosphatase domain"/>
    <property type="match status" value="1"/>
</dbReference>
<reference evidence="3" key="1">
    <citation type="submission" date="2018-06" db="EMBL/GenBank/DDBJ databases">
        <authorList>
            <person name="Zhirakovskaya E."/>
        </authorList>
    </citation>
    <scope>NUCLEOTIDE SEQUENCE</scope>
</reference>
<feature type="coiled-coil region" evidence="1">
    <location>
        <begin position="56"/>
        <end position="83"/>
    </location>
</feature>
<evidence type="ECO:0000259" key="2">
    <source>
        <dbReference type="PROSITE" id="PS51746"/>
    </source>
</evidence>
<sequence>MTDVGKVRKLNEDAFLELPGSRLWLVADGMGGHQAGDIASKIIVDNFKTFNQRKKARSLQQMVNEVKKRLRKANRLMLKLAAEREVGTIIGSTVVVLVTWGSRCAVVWAGDSRVYRYRRKKIKQISKDHSEVQQLVDLGVLAQEHAQFHPGSNTITNALGAFKKFSPDVVYDRFNPGDVYFLCSDGLTNEMNDYEISQCFIKNKGSAAVKSLLKTTLSREARDNVTVATVWRRNQ</sequence>
<dbReference type="InterPro" id="IPR001932">
    <property type="entry name" value="PPM-type_phosphatase-like_dom"/>
</dbReference>
<dbReference type="EMBL" id="UOFL01000094">
    <property type="protein sequence ID" value="VAW75854.1"/>
    <property type="molecule type" value="Genomic_DNA"/>
</dbReference>
<feature type="domain" description="PPM-type phosphatase" evidence="2">
    <location>
        <begin position="1"/>
        <end position="232"/>
    </location>
</feature>
<accession>A0A3B0Z3R8</accession>
<dbReference type="InterPro" id="IPR015655">
    <property type="entry name" value="PP2C"/>
</dbReference>
<dbReference type="AlphaFoldDB" id="A0A3B0Z3R8"/>
<name>A0A3B0Z3R8_9ZZZZ</name>
<dbReference type="GO" id="GO:0004722">
    <property type="term" value="F:protein serine/threonine phosphatase activity"/>
    <property type="evidence" value="ECO:0007669"/>
    <property type="project" value="InterPro"/>
</dbReference>
<organism evidence="3">
    <name type="scientific">hydrothermal vent metagenome</name>
    <dbReference type="NCBI Taxonomy" id="652676"/>
    <lineage>
        <taxon>unclassified sequences</taxon>
        <taxon>metagenomes</taxon>
        <taxon>ecological metagenomes</taxon>
    </lineage>
</organism>
<dbReference type="Pfam" id="PF13672">
    <property type="entry name" value="PP2C_2"/>
    <property type="match status" value="1"/>
</dbReference>
<protein>
    <submittedName>
        <fullName evidence="3">Protein serine/threonine phosphatase PrpC, regulation of stationary phase</fullName>
    </submittedName>
</protein>
<proteinExistence type="predicted"/>
<dbReference type="PROSITE" id="PS51746">
    <property type="entry name" value="PPM_2"/>
    <property type="match status" value="1"/>
</dbReference>
<dbReference type="PANTHER" id="PTHR47992">
    <property type="entry name" value="PROTEIN PHOSPHATASE"/>
    <property type="match status" value="1"/>
</dbReference>
<dbReference type="SMART" id="SM00332">
    <property type="entry name" value="PP2Cc"/>
    <property type="match status" value="1"/>
</dbReference>
<dbReference type="CDD" id="cd00143">
    <property type="entry name" value="PP2Cc"/>
    <property type="match status" value="1"/>
</dbReference>